<feature type="coiled-coil region" evidence="1">
    <location>
        <begin position="174"/>
        <end position="201"/>
    </location>
</feature>
<evidence type="ECO:0000256" key="1">
    <source>
        <dbReference type="SAM" id="Coils"/>
    </source>
</evidence>
<protein>
    <submittedName>
        <fullName evidence="2">Uncharacterized protein</fullName>
    </submittedName>
</protein>
<keyword evidence="1" id="KW-0175">Coiled coil</keyword>
<evidence type="ECO:0000313" key="3">
    <source>
        <dbReference type="Proteomes" id="UP000256690"/>
    </source>
</evidence>
<dbReference type="SUPFAM" id="SSF48403">
    <property type="entry name" value="Ankyrin repeat"/>
    <property type="match status" value="1"/>
</dbReference>
<dbReference type="EMBL" id="PVWQ01000014">
    <property type="protein sequence ID" value="RDW64504.1"/>
    <property type="molecule type" value="Genomic_DNA"/>
</dbReference>
<dbReference type="RefSeq" id="XP_026599663.1">
    <property type="nucleotide sequence ID" value="XM_026751931.1"/>
</dbReference>
<reference evidence="2 3" key="1">
    <citation type="journal article" date="2018" name="IMA Fungus">
        <title>IMA Genome-F 9: Draft genome sequence of Annulohypoxylon stygium, Aspergillus mulundensis, Berkeleyomyces basicola (syn. Thielaviopsis basicola), Ceratocystis smalleyi, two Cercospora beticola strains, Coleophoma cylindrospora, Fusarium fracticaudum, Phialophora cf. hyalina, and Morchella septimelata.</title>
        <authorList>
            <person name="Wingfield B.D."/>
            <person name="Bills G.F."/>
            <person name="Dong Y."/>
            <person name="Huang W."/>
            <person name="Nel W.J."/>
            <person name="Swalarsk-Parry B.S."/>
            <person name="Vaghefi N."/>
            <person name="Wilken P.M."/>
            <person name="An Z."/>
            <person name="de Beer Z.W."/>
            <person name="De Vos L."/>
            <person name="Chen L."/>
            <person name="Duong T.A."/>
            <person name="Gao Y."/>
            <person name="Hammerbacher A."/>
            <person name="Kikkert J.R."/>
            <person name="Li Y."/>
            <person name="Li H."/>
            <person name="Li K."/>
            <person name="Li Q."/>
            <person name="Liu X."/>
            <person name="Ma X."/>
            <person name="Naidoo K."/>
            <person name="Pethybridge S.J."/>
            <person name="Sun J."/>
            <person name="Steenkamp E.T."/>
            <person name="van der Nest M.A."/>
            <person name="van Wyk S."/>
            <person name="Wingfield M.J."/>
            <person name="Xiong C."/>
            <person name="Yue Q."/>
            <person name="Zhang X."/>
        </authorList>
    </citation>
    <scope>NUCLEOTIDE SEQUENCE [LARGE SCALE GENOMIC DNA]</scope>
    <source>
        <strain evidence="2 3">DSM 5745</strain>
    </source>
</reference>
<keyword evidence="3" id="KW-1185">Reference proteome</keyword>
<dbReference type="Gene3D" id="1.25.40.20">
    <property type="entry name" value="Ankyrin repeat-containing domain"/>
    <property type="match status" value="1"/>
</dbReference>
<dbReference type="GeneID" id="38120285"/>
<sequence length="660" mass="71770">MANNIIPMLWTRITSGFPGAATDILFLILDELDELDLFNLMDTQPALAGFILWTYGMRRRWPQHVTILNNADAVDAWHAVRHRRIQRDQEKERIRWNVEQAERAIGIGAGLPARANLVRIDLEEMSQKLVRALTQRRLIMQLQREPVPRAFMGAPRANMTPSQAWNRDLAWSIRRQLAHDAENLQAAMAADERQLALYTDMMAADGSTAPTLSTIAPQPRPIHWDAVLANVQTGLRDLPPIEALVYNDAVAALRALHRLGLFNPLGYSHNGTTWLAIAVIADSVRVARYILARYTPAMLAAHVELPAVIALPANPPPMDNHVVAFARHEWPASFNAAWPRFRRAFPPGAPPNLAASFLAAPDMENLLWMVPGNVAEELRVCGVDLSTVTPAAVAGFHFLGGTPWHVAARNTNASFFDWLVAQGGMKAQINALDGANRTALEIAYRGRLGGAVGGRRIDNLVGAERLVHHGSHFYAFAKDILAGLPEPRGDAWLRAGRGGEECGWGRGESAVAGEACEAREDLDSLVGRGEWGGEGEFGSQTVGSEEAGGGGGGAGVVFADVSAAGTAGGGEWEGGSDAVWAKESGEEELSRVSVRVRVRVDDRVLGMVVDDGSNAAGYGSLELHHLINESSLTSRRTYLTLKRASTWKQQCLGHCMDWPS</sequence>
<proteinExistence type="predicted"/>
<evidence type="ECO:0000313" key="2">
    <source>
        <dbReference type="EMBL" id="RDW64504.1"/>
    </source>
</evidence>
<dbReference type="AlphaFoldDB" id="A0A3D8QSN1"/>
<gene>
    <name evidence="2" type="ORF">DSM5745_09915</name>
</gene>
<comment type="caution">
    <text evidence="2">The sequence shown here is derived from an EMBL/GenBank/DDBJ whole genome shotgun (WGS) entry which is preliminary data.</text>
</comment>
<accession>A0A3D8QSN1</accession>
<name>A0A3D8QSN1_9EURO</name>
<dbReference type="OrthoDB" id="4508309at2759"/>
<organism evidence="2 3">
    <name type="scientific">Aspergillus mulundensis</name>
    <dbReference type="NCBI Taxonomy" id="1810919"/>
    <lineage>
        <taxon>Eukaryota</taxon>
        <taxon>Fungi</taxon>
        <taxon>Dikarya</taxon>
        <taxon>Ascomycota</taxon>
        <taxon>Pezizomycotina</taxon>
        <taxon>Eurotiomycetes</taxon>
        <taxon>Eurotiomycetidae</taxon>
        <taxon>Eurotiales</taxon>
        <taxon>Aspergillaceae</taxon>
        <taxon>Aspergillus</taxon>
        <taxon>Aspergillus subgen. Nidulantes</taxon>
    </lineage>
</organism>
<dbReference type="InterPro" id="IPR036770">
    <property type="entry name" value="Ankyrin_rpt-contain_sf"/>
</dbReference>
<dbReference type="Proteomes" id="UP000256690">
    <property type="component" value="Unassembled WGS sequence"/>
</dbReference>